<dbReference type="PROSITE" id="PS51462">
    <property type="entry name" value="NUDIX"/>
    <property type="match status" value="1"/>
</dbReference>
<comment type="cofactor">
    <cofactor evidence="1">
        <name>Mg(2+)</name>
        <dbReference type="ChEBI" id="CHEBI:18420"/>
    </cofactor>
</comment>
<dbReference type="SUPFAM" id="SSF55811">
    <property type="entry name" value="Nudix"/>
    <property type="match status" value="1"/>
</dbReference>
<organism evidence="4 5">
    <name type="scientific">Microbacterium trichothecenolyticum</name>
    <name type="common">Aureobacterium trichothecenolyticum</name>
    <dbReference type="NCBI Taxonomy" id="69370"/>
    <lineage>
        <taxon>Bacteria</taxon>
        <taxon>Bacillati</taxon>
        <taxon>Actinomycetota</taxon>
        <taxon>Actinomycetes</taxon>
        <taxon>Micrococcales</taxon>
        <taxon>Microbacteriaceae</taxon>
        <taxon>Microbacterium</taxon>
    </lineage>
</organism>
<protein>
    <submittedName>
        <fullName evidence="4">8-oxo-dGTP pyrophosphatase MutT (NUDIX family)</fullName>
    </submittedName>
</protein>
<evidence type="ECO:0000256" key="2">
    <source>
        <dbReference type="ARBA" id="ARBA00022801"/>
    </source>
</evidence>
<dbReference type="PANTHER" id="PTHR43046:SF14">
    <property type="entry name" value="MUTT_NUDIX FAMILY PROTEIN"/>
    <property type="match status" value="1"/>
</dbReference>
<dbReference type="RefSeq" id="WP_307480418.1">
    <property type="nucleotide sequence ID" value="NZ_JAUTBF010000001.1"/>
</dbReference>
<name>A0ABU0TRC5_MICTR</name>
<dbReference type="InterPro" id="IPR000086">
    <property type="entry name" value="NUDIX_hydrolase_dom"/>
</dbReference>
<dbReference type="InterPro" id="IPR015797">
    <property type="entry name" value="NUDIX_hydrolase-like_dom_sf"/>
</dbReference>
<evidence type="ECO:0000259" key="3">
    <source>
        <dbReference type="PROSITE" id="PS51462"/>
    </source>
</evidence>
<dbReference type="Gene3D" id="3.90.79.10">
    <property type="entry name" value="Nucleoside Triphosphate Pyrophosphohydrolase"/>
    <property type="match status" value="1"/>
</dbReference>
<keyword evidence="2" id="KW-0378">Hydrolase</keyword>
<reference evidence="4 5" key="1">
    <citation type="submission" date="2023-07" db="EMBL/GenBank/DDBJ databases">
        <title>Functional and genomic diversity of the sorghum phyllosphere microbiome.</title>
        <authorList>
            <person name="Shade A."/>
        </authorList>
    </citation>
    <scope>NUCLEOTIDE SEQUENCE [LARGE SCALE GENOMIC DNA]</scope>
    <source>
        <strain evidence="4 5">SORGH_AS_1207</strain>
    </source>
</reference>
<accession>A0ABU0TRC5</accession>
<sequence length="140" mass="15096">MASIRNISVGLPVKAGHVLVLNGTDAVEGEDFHRAIGGGIEFGETAEQALRREFDEELGVELGRVTLLAVVENIFVYEGNRGHEIAHVFAVESAEIEAVPLDAELHVLDEGSPVVWAPISTMDRPLYPTGTAHLLESLTQ</sequence>
<evidence type="ECO:0000313" key="4">
    <source>
        <dbReference type="EMBL" id="MDQ1122223.1"/>
    </source>
</evidence>
<dbReference type="Proteomes" id="UP001226691">
    <property type="component" value="Unassembled WGS sequence"/>
</dbReference>
<evidence type="ECO:0000313" key="5">
    <source>
        <dbReference type="Proteomes" id="UP001226691"/>
    </source>
</evidence>
<proteinExistence type="predicted"/>
<keyword evidence="5" id="KW-1185">Reference proteome</keyword>
<evidence type="ECO:0000256" key="1">
    <source>
        <dbReference type="ARBA" id="ARBA00001946"/>
    </source>
</evidence>
<feature type="domain" description="Nudix hydrolase" evidence="3">
    <location>
        <begin position="2"/>
        <end position="140"/>
    </location>
</feature>
<dbReference type="PROSITE" id="PS00893">
    <property type="entry name" value="NUDIX_BOX"/>
    <property type="match status" value="1"/>
</dbReference>
<dbReference type="Pfam" id="PF00293">
    <property type="entry name" value="NUDIX"/>
    <property type="match status" value="1"/>
</dbReference>
<dbReference type="InterPro" id="IPR020084">
    <property type="entry name" value="NUDIX_hydrolase_CS"/>
</dbReference>
<comment type="caution">
    <text evidence="4">The sequence shown here is derived from an EMBL/GenBank/DDBJ whole genome shotgun (WGS) entry which is preliminary data.</text>
</comment>
<dbReference type="PANTHER" id="PTHR43046">
    <property type="entry name" value="GDP-MANNOSE MANNOSYL HYDROLASE"/>
    <property type="match status" value="1"/>
</dbReference>
<dbReference type="EMBL" id="JAUTBF010000001">
    <property type="protein sequence ID" value="MDQ1122223.1"/>
    <property type="molecule type" value="Genomic_DNA"/>
</dbReference>
<gene>
    <name evidence="4" type="ORF">QE412_000796</name>
</gene>